<proteinExistence type="predicted"/>
<dbReference type="InterPro" id="IPR006675">
    <property type="entry name" value="HDIG_dom"/>
</dbReference>
<dbReference type="Gene3D" id="3.30.450.40">
    <property type="match status" value="1"/>
</dbReference>
<name>A0A182C7L0_9BACT</name>
<organism evidence="2 3">
    <name type="scientific">Kosmotoga arenicorallina S304</name>
    <dbReference type="NCBI Taxonomy" id="1453497"/>
    <lineage>
        <taxon>Bacteria</taxon>
        <taxon>Thermotogati</taxon>
        <taxon>Thermotogota</taxon>
        <taxon>Thermotogae</taxon>
        <taxon>Kosmotogales</taxon>
        <taxon>Kosmotogaceae</taxon>
        <taxon>Kosmotoga</taxon>
    </lineage>
</organism>
<dbReference type="STRING" id="1453497.AT15_05905"/>
<dbReference type="PROSITE" id="PS51832">
    <property type="entry name" value="HD_GYP"/>
    <property type="match status" value="1"/>
</dbReference>
<dbReference type="Pfam" id="PF13487">
    <property type="entry name" value="HD_5"/>
    <property type="match status" value="1"/>
</dbReference>
<dbReference type="SUPFAM" id="SSF109604">
    <property type="entry name" value="HD-domain/PDEase-like"/>
    <property type="match status" value="1"/>
</dbReference>
<feature type="domain" description="HD-GYP" evidence="1">
    <location>
        <begin position="334"/>
        <end position="524"/>
    </location>
</feature>
<gene>
    <name evidence="2" type="ORF">AT15_05905</name>
</gene>
<dbReference type="Gene3D" id="1.10.3210.10">
    <property type="entry name" value="Hypothetical protein af1432"/>
    <property type="match status" value="1"/>
</dbReference>
<comment type="caution">
    <text evidence="2">The sequence shown here is derived from an EMBL/GenBank/DDBJ whole genome shotgun (WGS) entry which is preliminary data.</text>
</comment>
<evidence type="ECO:0000313" key="2">
    <source>
        <dbReference type="EMBL" id="OAA31604.1"/>
    </source>
</evidence>
<dbReference type="OrthoDB" id="49429at2"/>
<evidence type="ECO:0000313" key="3">
    <source>
        <dbReference type="Proteomes" id="UP000077339"/>
    </source>
</evidence>
<dbReference type="EMBL" id="JFHK01000003">
    <property type="protein sequence ID" value="OAA31604.1"/>
    <property type="molecule type" value="Genomic_DNA"/>
</dbReference>
<dbReference type="CDD" id="cd00077">
    <property type="entry name" value="HDc"/>
    <property type="match status" value="1"/>
</dbReference>
<accession>A0A182C7L0</accession>
<dbReference type="PANTHER" id="PTHR43155">
    <property type="entry name" value="CYCLIC DI-GMP PHOSPHODIESTERASE PA4108-RELATED"/>
    <property type="match status" value="1"/>
</dbReference>
<dbReference type="Proteomes" id="UP000077339">
    <property type="component" value="Unassembled WGS sequence"/>
</dbReference>
<evidence type="ECO:0000259" key="1">
    <source>
        <dbReference type="PROSITE" id="PS51832"/>
    </source>
</evidence>
<dbReference type="InterPro" id="IPR037522">
    <property type="entry name" value="HD_GYP_dom"/>
</dbReference>
<keyword evidence="3" id="KW-1185">Reference proteome</keyword>
<dbReference type="PATRIC" id="fig|1453497.3.peg.1177"/>
<sequence length="524" mass="58579">MLGEHLHISSEFMRLSGKELSVLKVIVEALPYAVFGVYEGRIVAASDSILRAIGAEEFKEIENKFLNDFLSTPIELPDRCYEPFEVEFNSMRGTTFKGSVTTGVMTIGERSVQFVFVSTAEPFAGTRPSWQTPIFEGATESLMKTLNTEKLCKTIHHYTEKISGCRTSFIFVLDSRSQELSCLSARINGNEVSPEHFPAISLYKNAEEEIAYAVRTGEIIYIPDCNLSLCVEKGKMGIVTTGLRNIVETASFNGFQAHSVLIIPLKIRDVNAGAILILCNKINAIERTAVSFLEVLSKYVAYALNNSLVHQKTKIINLKLQELLSNEKMHANGYQQSIINLAEITSSFVEKKDPYTVGHQKRVAKLSKEIARELGLSPSKIRAIEFAASIHDIGKIEIPESVLLKSGKLNSKEFNMIKHHPEVGYTIAHAVNFPWSVDNTILHHHERLNGSGYPEGLKGKSIEEEAKILAVADVMEAMTHDRPYRKAMSYEEALSEIEKKSNTLYEGEIVKACEKLFDEGFKFQ</sequence>
<dbReference type="InterPro" id="IPR029016">
    <property type="entry name" value="GAF-like_dom_sf"/>
</dbReference>
<dbReference type="RefSeq" id="WP_068345937.1">
    <property type="nucleotide sequence ID" value="NZ_JFHK01000003.1"/>
</dbReference>
<dbReference type="SMART" id="SM00471">
    <property type="entry name" value="HDc"/>
    <property type="match status" value="1"/>
</dbReference>
<dbReference type="InterPro" id="IPR003607">
    <property type="entry name" value="HD/PDEase_dom"/>
</dbReference>
<dbReference type="SUPFAM" id="SSF55781">
    <property type="entry name" value="GAF domain-like"/>
    <property type="match status" value="1"/>
</dbReference>
<dbReference type="NCBIfam" id="TIGR00277">
    <property type="entry name" value="HDIG"/>
    <property type="match status" value="1"/>
</dbReference>
<protein>
    <recommendedName>
        <fullName evidence="1">HD-GYP domain-containing protein</fullName>
    </recommendedName>
</protein>
<dbReference type="PANTHER" id="PTHR43155:SF2">
    <property type="entry name" value="CYCLIC DI-GMP PHOSPHODIESTERASE PA4108"/>
    <property type="match status" value="1"/>
</dbReference>
<reference evidence="2 3" key="1">
    <citation type="submission" date="2014-02" db="EMBL/GenBank/DDBJ databases">
        <title>Kosmotoga genome sequencing.</title>
        <authorList>
            <person name="Pollo S.M."/>
            <person name="Charchuk R."/>
            <person name="Nesbo C.L."/>
        </authorList>
    </citation>
    <scope>NUCLEOTIDE SEQUENCE [LARGE SCALE GENOMIC DNA]</scope>
    <source>
        <strain evidence="2 3">S304</strain>
    </source>
</reference>
<dbReference type="AlphaFoldDB" id="A0A182C7L0"/>